<dbReference type="SUPFAM" id="SSF56436">
    <property type="entry name" value="C-type lectin-like"/>
    <property type="match status" value="1"/>
</dbReference>
<dbReference type="SMART" id="SM00034">
    <property type="entry name" value="CLECT"/>
    <property type="match status" value="1"/>
</dbReference>
<dbReference type="PROSITE" id="PS50041">
    <property type="entry name" value="C_TYPE_LECTIN_2"/>
    <property type="match status" value="1"/>
</dbReference>
<reference evidence="4" key="1">
    <citation type="submission" date="2025-08" db="UniProtKB">
        <authorList>
            <consortium name="Ensembl"/>
        </authorList>
    </citation>
    <scope>IDENTIFICATION</scope>
</reference>
<keyword evidence="1" id="KW-0430">Lectin</keyword>
<sequence>MISIFFLMVDHSAIGSWSQNLKKLKENENLTSIVMQLQARFDNLTDTKKESGKTADNIPIGLCPVRWIEVNRECLYISPRGVSKSWSSSKKDCEDRGGRLVTVKTRLKLQALSLFFTHIWIGLSDNGTEDVWRWEDGTNLDTELNFWMKDEPNNHNDDEDCAQLSVENGAVGFNDNNCGTSFSYICEASG</sequence>
<evidence type="ECO:0000313" key="5">
    <source>
        <dbReference type="Proteomes" id="UP000694523"/>
    </source>
</evidence>
<evidence type="ECO:0000259" key="3">
    <source>
        <dbReference type="PROSITE" id="PS50041"/>
    </source>
</evidence>
<dbReference type="PANTHER" id="PTHR46746">
    <property type="entry name" value="KILLER CELL LECTIN-LIKE RECEPTOR SUBFAMILY F MEMBER 2"/>
    <property type="match status" value="1"/>
</dbReference>
<keyword evidence="2" id="KW-1015">Disulfide bond</keyword>
<dbReference type="PANTHER" id="PTHR46746:SF9">
    <property type="entry name" value="CD209 ANTIGEN-LIKE PROTEIN C-LIKE"/>
    <property type="match status" value="1"/>
</dbReference>
<proteinExistence type="predicted"/>
<dbReference type="InterPro" id="IPR016187">
    <property type="entry name" value="CTDL_fold"/>
</dbReference>
<evidence type="ECO:0000256" key="2">
    <source>
        <dbReference type="ARBA" id="ARBA00023157"/>
    </source>
</evidence>
<organism evidence="4 5">
    <name type="scientific">Neogobius melanostomus</name>
    <name type="common">round goby</name>
    <dbReference type="NCBI Taxonomy" id="47308"/>
    <lineage>
        <taxon>Eukaryota</taxon>
        <taxon>Metazoa</taxon>
        <taxon>Chordata</taxon>
        <taxon>Craniata</taxon>
        <taxon>Vertebrata</taxon>
        <taxon>Euteleostomi</taxon>
        <taxon>Actinopterygii</taxon>
        <taxon>Neopterygii</taxon>
        <taxon>Teleostei</taxon>
        <taxon>Neoteleostei</taxon>
        <taxon>Acanthomorphata</taxon>
        <taxon>Gobiaria</taxon>
        <taxon>Gobiiformes</taxon>
        <taxon>Gobioidei</taxon>
        <taxon>Gobiidae</taxon>
        <taxon>Benthophilinae</taxon>
        <taxon>Neogobiini</taxon>
        <taxon>Neogobius</taxon>
    </lineage>
</organism>
<dbReference type="Pfam" id="PF00059">
    <property type="entry name" value="Lectin_C"/>
    <property type="match status" value="1"/>
</dbReference>
<dbReference type="Proteomes" id="UP000694523">
    <property type="component" value="Unplaced"/>
</dbReference>
<protein>
    <recommendedName>
        <fullName evidence="3">C-type lectin domain-containing protein</fullName>
    </recommendedName>
</protein>
<reference evidence="4" key="2">
    <citation type="submission" date="2025-09" db="UniProtKB">
        <authorList>
            <consortium name="Ensembl"/>
        </authorList>
    </citation>
    <scope>IDENTIFICATION</scope>
</reference>
<dbReference type="Gene3D" id="3.10.100.10">
    <property type="entry name" value="Mannose-Binding Protein A, subunit A"/>
    <property type="match status" value="1"/>
</dbReference>
<dbReference type="InterPro" id="IPR051379">
    <property type="entry name" value="C-type_Lectin_Receptor_IMM"/>
</dbReference>
<feature type="domain" description="C-type lectin" evidence="3">
    <location>
        <begin position="70"/>
        <end position="187"/>
    </location>
</feature>
<keyword evidence="5" id="KW-1185">Reference proteome</keyword>
<evidence type="ECO:0000313" key="4">
    <source>
        <dbReference type="Ensembl" id="ENSNMLP00000039249.1"/>
    </source>
</evidence>
<name>A0A8C6UR82_9GOBI</name>
<dbReference type="InterPro" id="IPR016186">
    <property type="entry name" value="C-type_lectin-like/link_sf"/>
</dbReference>
<accession>A0A8C6UR82</accession>
<dbReference type="InterPro" id="IPR001304">
    <property type="entry name" value="C-type_lectin-like"/>
</dbReference>
<evidence type="ECO:0000256" key="1">
    <source>
        <dbReference type="ARBA" id="ARBA00022734"/>
    </source>
</evidence>
<dbReference type="GO" id="GO:0030246">
    <property type="term" value="F:carbohydrate binding"/>
    <property type="evidence" value="ECO:0007669"/>
    <property type="project" value="UniProtKB-KW"/>
</dbReference>
<dbReference type="Ensembl" id="ENSNMLT00000043668.1">
    <property type="protein sequence ID" value="ENSNMLP00000039249.1"/>
    <property type="gene ID" value="ENSNMLG00000024156.1"/>
</dbReference>
<dbReference type="AlphaFoldDB" id="A0A8C6UR82"/>